<proteinExistence type="predicted"/>
<reference evidence="1 2" key="1">
    <citation type="submission" date="2019-11" db="EMBL/GenBank/DDBJ databases">
        <title>Strigops habroptila (kakapo) genome, bStrHab1, primary haplotype, v2.</title>
        <authorList>
            <person name="Jarvis E.D."/>
            <person name="Howard J."/>
            <person name="Rhie A."/>
            <person name="Phillippy A."/>
            <person name="Korlach J."/>
            <person name="Digby A."/>
            <person name="Iorns D."/>
            <person name="Eason D."/>
            <person name="Robertson B."/>
            <person name="Raemaekers T."/>
            <person name="Howe K."/>
            <person name="Lewin H."/>
            <person name="Damas J."/>
            <person name="Hastie A."/>
            <person name="Tracey A."/>
            <person name="Chow W."/>
            <person name="Fedrigo O."/>
        </authorList>
    </citation>
    <scope>NUCLEOTIDE SEQUENCE [LARGE SCALE GENOMIC DNA]</scope>
</reference>
<dbReference type="Ensembl" id="ENSSHBT00005018430.1">
    <property type="protein sequence ID" value="ENSSHBP00005015382.1"/>
    <property type="gene ID" value="ENSSHBG00005013439.1"/>
</dbReference>
<evidence type="ECO:0000313" key="2">
    <source>
        <dbReference type="Proteomes" id="UP000472266"/>
    </source>
</evidence>
<accession>A0A672UMU0</accession>
<dbReference type="InParanoid" id="A0A672UMU0"/>
<sequence>MVEGPGCTLHGERLRARVRRGQAVRSARGSALAAGACASPVLGCANDSVASRLRTDSYLCSAHARLQLDYNAQFSTPQEKGSNMLE</sequence>
<evidence type="ECO:0000313" key="1">
    <source>
        <dbReference type="Ensembl" id="ENSSHBP00005015382.1"/>
    </source>
</evidence>
<reference evidence="1" key="2">
    <citation type="submission" date="2025-08" db="UniProtKB">
        <authorList>
            <consortium name="Ensembl"/>
        </authorList>
    </citation>
    <scope>IDENTIFICATION</scope>
</reference>
<dbReference type="Proteomes" id="UP000472266">
    <property type="component" value="Chromosome 8"/>
</dbReference>
<dbReference type="GeneTree" id="ENSGT00990000210597"/>
<name>A0A672UMU0_STRHB</name>
<dbReference type="Gene3D" id="3.20.190.10">
    <property type="entry name" value="MutM-like, N-terminal"/>
    <property type="match status" value="1"/>
</dbReference>
<reference evidence="1" key="3">
    <citation type="submission" date="2025-09" db="UniProtKB">
        <authorList>
            <consortium name="Ensembl"/>
        </authorList>
    </citation>
    <scope>IDENTIFICATION</scope>
</reference>
<protein>
    <submittedName>
        <fullName evidence="1">Uncharacterized protein</fullName>
    </submittedName>
</protein>
<keyword evidence="2" id="KW-1185">Reference proteome</keyword>
<dbReference type="InterPro" id="IPR035937">
    <property type="entry name" value="FPG_N"/>
</dbReference>
<organism evidence="1 2">
    <name type="scientific">Strigops habroptila</name>
    <name type="common">Kakapo</name>
    <dbReference type="NCBI Taxonomy" id="2489341"/>
    <lineage>
        <taxon>Eukaryota</taxon>
        <taxon>Metazoa</taxon>
        <taxon>Chordata</taxon>
        <taxon>Craniata</taxon>
        <taxon>Vertebrata</taxon>
        <taxon>Euteleostomi</taxon>
        <taxon>Archelosauria</taxon>
        <taxon>Archosauria</taxon>
        <taxon>Dinosauria</taxon>
        <taxon>Saurischia</taxon>
        <taxon>Theropoda</taxon>
        <taxon>Coelurosauria</taxon>
        <taxon>Aves</taxon>
        <taxon>Neognathae</taxon>
        <taxon>Neoaves</taxon>
        <taxon>Telluraves</taxon>
        <taxon>Australaves</taxon>
        <taxon>Psittaciformes</taxon>
        <taxon>Psittacidae</taxon>
        <taxon>Strigops</taxon>
    </lineage>
</organism>
<dbReference type="AlphaFoldDB" id="A0A672UMU0"/>